<gene>
    <name evidence="2" type="ORF">CRG98_012341</name>
</gene>
<proteinExistence type="predicted"/>
<reference evidence="2 3" key="1">
    <citation type="submission" date="2017-11" db="EMBL/GenBank/DDBJ databases">
        <title>De-novo sequencing of pomegranate (Punica granatum L.) genome.</title>
        <authorList>
            <person name="Akparov Z."/>
            <person name="Amiraslanov A."/>
            <person name="Hajiyeva S."/>
            <person name="Abbasov M."/>
            <person name="Kaur K."/>
            <person name="Hamwieh A."/>
            <person name="Solovyev V."/>
            <person name="Salamov A."/>
            <person name="Braich B."/>
            <person name="Kosarev P."/>
            <person name="Mahmoud A."/>
            <person name="Hajiyev E."/>
            <person name="Babayeva S."/>
            <person name="Izzatullayeva V."/>
            <person name="Mammadov A."/>
            <person name="Mammadov A."/>
            <person name="Sharifova S."/>
            <person name="Ojaghi J."/>
            <person name="Eynullazada K."/>
            <person name="Bayramov B."/>
            <person name="Abdulazimova A."/>
            <person name="Shahmuradov I."/>
        </authorList>
    </citation>
    <scope>NUCLEOTIDE SEQUENCE [LARGE SCALE GENOMIC DNA]</scope>
    <source>
        <strain evidence="3">cv. AG2017</strain>
        <tissue evidence="2">Leaf</tissue>
    </source>
</reference>
<evidence type="ECO:0000256" key="1">
    <source>
        <dbReference type="SAM" id="MobiDB-lite"/>
    </source>
</evidence>
<protein>
    <submittedName>
        <fullName evidence="2">Uncharacterized protein</fullName>
    </submittedName>
</protein>
<organism evidence="2 3">
    <name type="scientific">Punica granatum</name>
    <name type="common">Pomegranate</name>
    <dbReference type="NCBI Taxonomy" id="22663"/>
    <lineage>
        <taxon>Eukaryota</taxon>
        <taxon>Viridiplantae</taxon>
        <taxon>Streptophyta</taxon>
        <taxon>Embryophyta</taxon>
        <taxon>Tracheophyta</taxon>
        <taxon>Spermatophyta</taxon>
        <taxon>Magnoliopsida</taxon>
        <taxon>eudicotyledons</taxon>
        <taxon>Gunneridae</taxon>
        <taxon>Pentapetalae</taxon>
        <taxon>rosids</taxon>
        <taxon>malvids</taxon>
        <taxon>Myrtales</taxon>
        <taxon>Lythraceae</taxon>
        <taxon>Punica</taxon>
    </lineage>
</organism>
<evidence type="ECO:0000313" key="3">
    <source>
        <dbReference type="Proteomes" id="UP000233551"/>
    </source>
</evidence>
<accession>A0A2I0KFJ3</accession>
<comment type="caution">
    <text evidence="2">The sequence shown here is derived from an EMBL/GenBank/DDBJ whole genome shotgun (WGS) entry which is preliminary data.</text>
</comment>
<sequence length="109" mass="11658">MHLEGRSGEFGANSQTCWERERTGVHVGGCADKCAAGWRARGTGAQLCLGTVHPRARASWLLALKKKKPKFLGQGAAALGQPMGPTPKRKSQNEVQVSIGRAFEARSSN</sequence>
<evidence type="ECO:0000313" key="2">
    <source>
        <dbReference type="EMBL" id="PKI67269.1"/>
    </source>
</evidence>
<dbReference type="EMBL" id="PGOL01000623">
    <property type="protein sequence ID" value="PKI67269.1"/>
    <property type="molecule type" value="Genomic_DNA"/>
</dbReference>
<dbReference type="Proteomes" id="UP000233551">
    <property type="component" value="Unassembled WGS sequence"/>
</dbReference>
<dbReference type="AlphaFoldDB" id="A0A2I0KFJ3"/>
<name>A0A2I0KFJ3_PUNGR</name>
<keyword evidence="3" id="KW-1185">Reference proteome</keyword>
<feature type="region of interest" description="Disordered" evidence="1">
    <location>
        <begin position="76"/>
        <end position="96"/>
    </location>
</feature>